<dbReference type="PANTHER" id="PTHR37816">
    <property type="entry name" value="YALI0E33011P"/>
    <property type="match status" value="1"/>
</dbReference>
<dbReference type="Gene3D" id="3.40.50.300">
    <property type="entry name" value="P-loop containing nucleotide triphosphate hydrolases"/>
    <property type="match status" value="1"/>
</dbReference>
<gene>
    <name evidence="1" type="ORF">SDC9_74161</name>
</gene>
<dbReference type="InterPro" id="IPR027417">
    <property type="entry name" value="P-loop_NTPase"/>
</dbReference>
<sequence length="162" mass="19487">MKILIFGIVASGKTTLSKELSLKYNIPCYEGDSIAWGGEGEERYKRSDSEQLNRILEIDKRGHWIIEGTYRESQKCLFDMADKIIFLDTPLHIRRMRIITRILKQKFRIEKCNYNPTFEMLKNMFKWTKDFEDKRDKYENMLLCYEDKLIRIKNVKELNMNI</sequence>
<accession>A0A644YI32</accession>
<proteinExistence type="predicted"/>
<dbReference type="AlphaFoldDB" id="A0A644YI32"/>
<organism evidence="1">
    <name type="scientific">bioreactor metagenome</name>
    <dbReference type="NCBI Taxonomy" id="1076179"/>
    <lineage>
        <taxon>unclassified sequences</taxon>
        <taxon>metagenomes</taxon>
        <taxon>ecological metagenomes</taxon>
    </lineage>
</organism>
<comment type="caution">
    <text evidence="1">The sequence shown here is derived from an EMBL/GenBank/DDBJ whole genome shotgun (WGS) entry which is preliminary data.</text>
</comment>
<evidence type="ECO:0008006" key="2">
    <source>
        <dbReference type="Google" id="ProtNLM"/>
    </source>
</evidence>
<dbReference type="SUPFAM" id="SSF52540">
    <property type="entry name" value="P-loop containing nucleoside triphosphate hydrolases"/>
    <property type="match status" value="1"/>
</dbReference>
<dbReference type="InterPro" id="IPR052922">
    <property type="entry name" value="Cytidylate_Kinase-2"/>
</dbReference>
<dbReference type="EMBL" id="VSSQ01005048">
    <property type="protein sequence ID" value="MPM27648.1"/>
    <property type="molecule type" value="Genomic_DNA"/>
</dbReference>
<dbReference type="PANTHER" id="PTHR37816:SF2">
    <property type="entry name" value="DNA TOPOLOGY MODULATION PROTEIN FLAR-RELATED PROTEIN"/>
    <property type="match status" value="1"/>
</dbReference>
<reference evidence="1" key="1">
    <citation type="submission" date="2019-08" db="EMBL/GenBank/DDBJ databases">
        <authorList>
            <person name="Kucharzyk K."/>
            <person name="Murdoch R.W."/>
            <person name="Higgins S."/>
            <person name="Loffler F."/>
        </authorList>
    </citation>
    <scope>NUCLEOTIDE SEQUENCE</scope>
</reference>
<name>A0A644YI32_9ZZZZ</name>
<protein>
    <recommendedName>
        <fullName evidence="2">Shikimate kinase</fullName>
    </recommendedName>
</protein>
<evidence type="ECO:0000313" key="1">
    <source>
        <dbReference type="EMBL" id="MPM27648.1"/>
    </source>
</evidence>